<dbReference type="OrthoDB" id="66881at2759"/>
<evidence type="ECO:0000256" key="4">
    <source>
        <dbReference type="ARBA" id="ARBA00022827"/>
    </source>
</evidence>
<keyword evidence="5" id="KW-0521">NADP</keyword>
<dbReference type="InterPro" id="IPR050775">
    <property type="entry name" value="FAD-binding_Monooxygenases"/>
</dbReference>
<protein>
    <recommendedName>
        <fullName evidence="9">FAD/NAD(P)-binding domain-containing protein</fullName>
    </recommendedName>
</protein>
<evidence type="ECO:0000256" key="1">
    <source>
        <dbReference type="ARBA" id="ARBA00001974"/>
    </source>
</evidence>
<dbReference type="Proteomes" id="UP000235786">
    <property type="component" value="Unassembled WGS sequence"/>
</dbReference>
<keyword evidence="6" id="KW-0560">Oxidoreductase</keyword>
<dbReference type="InterPro" id="IPR036188">
    <property type="entry name" value="FAD/NAD-bd_sf"/>
</dbReference>
<keyword evidence="4" id="KW-0274">FAD</keyword>
<dbReference type="PANTHER" id="PTHR43098:SF2">
    <property type="entry name" value="FAD-BINDING MONOOXYGENASE AUSB-RELATED"/>
    <property type="match status" value="1"/>
</dbReference>
<keyword evidence="8" id="KW-1185">Reference proteome</keyword>
<comment type="cofactor">
    <cofactor evidence="1">
        <name>FAD</name>
        <dbReference type="ChEBI" id="CHEBI:57692"/>
    </cofactor>
</comment>
<evidence type="ECO:0008006" key="9">
    <source>
        <dbReference type="Google" id="ProtNLM"/>
    </source>
</evidence>
<proteinExistence type="inferred from homology"/>
<dbReference type="Gene3D" id="3.50.50.60">
    <property type="entry name" value="FAD/NAD(P)-binding domain"/>
    <property type="match status" value="2"/>
</dbReference>
<evidence type="ECO:0000313" key="7">
    <source>
        <dbReference type="EMBL" id="PMD32114.1"/>
    </source>
</evidence>
<evidence type="ECO:0000313" key="8">
    <source>
        <dbReference type="Proteomes" id="UP000235786"/>
    </source>
</evidence>
<evidence type="ECO:0000256" key="2">
    <source>
        <dbReference type="ARBA" id="ARBA00010139"/>
    </source>
</evidence>
<dbReference type="GO" id="GO:0016491">
    <property type="term" value="F:oxidoreductase activity"/>
    <property type="evidence" value="ECO:0007669"/>
    <property type="project" value="UniProtKB-KW"/>
</dbReference>
<comment type="similarity">
    <text evidence="2">Belongs to the FAD-binding monooxygenase family.</text>
</comment>
<evidence type="ECO:0000256" key="3">
    <source>
        <dbReference type="ARBA" id="ARBA00022630"/>
    </source>
</evidence>
<dbReference type="PANTHER" id="PTHR43098">
    <property type="entry name" value="L-ORNITHINE N(5)-MONOOXYGENASE-RELATED"/>
    <property type="match status" value="1"/>
</dbReference>
<reference evidence="7 8" key="1">
    <citation type="submission" date="2016-04" db="EMBL/GenBank/DDBJ databases">
        <title>A degradative enzymes factory behind the ericoid mycorrhizal symbiosis.</title>
        <authorList>
            <consortium name="DOE Joint Genome Institute"/>
            <person name="Martino E."/>
            <person name="Morin E."/>
            <person name="Grelet G."/>
            <person name="Kuo A."/>
            <person name="Kohler A."/>
            <person name="Daghino S."/>
            <person name="Barry K."/>
            <person name="Choi C."/>
            <person name="Cichocki N."/>
            <person name="Clum A."/>
            <person name="Copeland A."/>
            <person name="Hainaut M."/>
            <person name="Haridas S."/>
            <person name="Labutti K."/>
            <person name="Lindquist E."/>
            <person name="Lipzen A."/>
            <person name="Khouja H.-R."/>
            <person name="Murat C."/>
            <person name="Ohm R."/>
            <person name="Olson A."/>
            <person name="Spatafora J."/>
            <person name="Veneault-Fourrey C."/>
            <person name="Henrissat B."/>
            <person name="Grigoriev I."/>
            <person name="Martin F."/>
            <person name="Perotto S."/>
        </authorList>
    </citation>
    <scope>NUCLEOTIDE SEQUENCE [LARGE SCALE GENOMIC DNA]</scope>
    <source>
        <strain evidence="7 8">F</strain>
    </source>
</reference>
<name>A0A2J6R0R9_HYAVF</name>
<keyword evidence="3" id="KW-0285">Flavoprotein</keyword>
<sequence>MVNGVLNWPKLPGLPGILDYQGEMFHTARWDYSVTGGSPTDASLEKLKDKRVAIIGTGATAVQVVPQVARWAKQLYVVQRTPSTILRRDQRETDFEWFQKEVANSPGWQRARIRNFHQHLTIMAPPPINLVGDEWTRAIGLTAGLGYKFSERPQTVQEIPAYMRRLRAVDLPRQAAARARAAQVVTDPAVAKKLQAWYPTWCKRPCFHDEYLPAFNRPNVTLLDTDGKGASHLTEDSLIIGDQAYPVDIIIFATGFRTPFTGTPAEKGNLTITGPHGSMTQEWATRGPSTLHGVLDRNFPNLFLFGLQQAANSPNYLFCADAMAKQCAYILKEARLRAEGKPLVVVPTREGAEDWASQIVRRGGDEGSGYGGLYAQLF</sequence>
<organism evidence="7 8">
    <name type="scientific">Hyaloscypha variabilis (strain UAMH 11265 / GT02V1 / F)</name>
    <name type="common">Meliniomyces variabilis</name>
    <dbReference type="NCBI Taxonomy" id="1149755"/>
    <lineage>
        <taxon>Eukaryota</taxon>
        <taxon>Fungi</taxon>
        <taxon>Dikarya</taxon>
        <taxon>Ascomycota</taxon>
        <taxon>Pezizomycotina</taxon>
        <taxon>Leotiomycetes</taxon>
        <taxon>Helotiales</taxon>
        <taxon>Hyaloscyphaceae</taxon>
        <taxon>Hyaloscypha</taxon>
        <taxon>Hyaloscypha variabilis</taxon>
    </lineage>
</organism>
<accession>A0A2J6R0R9</accession>
<evidence type="ECO:0000256" key="5">
    <source>
        <dbReference type="ARBA" id="ARBA00022857"/>
    </source>
</evidence>
<dbReference type="AlphaFoldDB" id="A0A2J6R0R9"/>
<dbReference type="SUPFAM" id="SSF51905">
    <property type="entry name" value="FAD/NAD(P)-binding domain"/>
    <property type="match status" value="1"/>
</dbReference>
<dbReference type="EMBL" id="KZ613960">
    <property type="protein sequence ID" value="PMD32114.1"/>
    <property type="molecule type" value="Genomic_DNA"/>
</dbReference>
<evidence type="ECO:0000256" key="6">
    <source>
        <dbReference type="ARBA" id="ARBA00023002"/>
    </source>
</evidence>
<gene>
    <name evidence="7" type="ORF">L207DRAFT_518959</name>
</gene>